<evidence type="ECO:0000313" key="3">
    <source>
        <dbReference type="Proteomes" id="UP000266975"/>
    </source>
</evidence>
<sequence>MEFEEFSRQFRKRTTQRMLEFEKALAKAQERVERTATAPRPNAARSQPQRGQPRGRVQSVLRKS</sequence>
<evidence type="ECO:0000256" key="1">
    <source>
        <dbReference type="SAM" id="MobiDB-lite"/>
    </source>
</evidence>
<dbReference type="EMBL" id="PTJO01000004">
    <property type="protein sequence ID" value="RNE49061.1"/>
    <property type="molecule type" value="Genomic_DNA"/>
</dbReference>
<name>A0A3M8K763_9CORY</name>
<comment type="caution">
    <text evidence="2">The sequence shown here is derived from an EMBL/GenBank/DDBJ whole genome shotgun (WGS) entry which is preliminary data.</text>
</comment>
<feature type="compositionally biased region" description="Low complexity" evidence="1">
    <location>
        <begin position="35"/>
        <end position="64"/>
    </location>
</feature>
<protein>
    <submittedName>
        <fullName evidence="2">Uncharacterized protein</fullName>
    </submittedName>
</protein>
<accession>A0A3M8K763</accession>
<proteinExistence type="predicted"/>
<evidence type="ECO:0000313" key="2">
    <source>
        <dbReference type="EMBL" id="RNE49061.1"/>
    </source>
</evidence>
<keyword evidence="3" id="KW-1185">Reference proteome</keyword>
<reference evidence="2 3" key="1">
    <citation type="submission" date="2018-02" db="EMBL/GenBank/DDBJ databases">
        <title>Corynebacterium alimpuense sp. nov., a marine obligate actinomycete isolated from sediments of Valparaiso bay, Chile.</title>
        <authorList>
            <person name="Claverias F."/>
            <person name="Gonzales-Siles L."/>
            <person name="Salva-Serra F."/>
            <person name="Inganaes E."/>
            <person name="Molin K."/>
            <person name="Cumsille A."/>
            <person name="Undabarrena A."/>
            <person name="Couve E."/>
            <person name="Moore E.R.B."/>
            <person name="Gomila M."/>
            <person name="Camara B."/>
        </authorList>
    </citation>
    <scope>NUCLEOTIDE SEQUENCE [LARGE SCALE GENOMIC DNA]</scope>
    <source>
        <strain evidence="2 3">CCUG 69366</strain>
    </source>
</reference>
<dbReference type="AlphaFoldDB" id="A0A3M8K763"/>
<feature type="region of interest" description="Disordered" evidence="1">
    <location>
        <begin position="30"/>
        <end position="64"/>
    </location>
</feature>
<gene>
    <name evidence="2" type="ORF">C5L39_06000</name>
</gene>
<dbReference type="Proteomes" id="UP000266975">
    <property type="component" value="Unassembled WGS sequence"/>
</dbReference>
<organism evidence="2 3">
    <name type="scientific">Corynebacterium alimapuense</name>
    <dbReference type="NCBI Taxonomy" id="1576874"/>
    <lineage>
        <taxon>Bacteria</taxon>
        <taxon>Bacillati</taxon>
        <taxon>Actinomycetota</taxon>
        <taxon>Actinomycetes</taxon>
        <taxon>Mycobacteriales</taxon>
        <taxon>Corynebacteriaceae</taxon>
        <taxon>Corynebacterium</taxon>
    </lineage>
</organism>
<dbReference type="OrthoDB" id="4421812at2"/>